<organism evidence="2">
    <name type="scientific">Timema monikensis</name>
    <dbReference type="NCBI Taxonomy" id="170555"/>
    <lineage>
        <taxon>Eukaryota</taxon>
        <taxon>Metazoa</taxon>
        <taxon>Ecdysozoa</taxon>
        <taxon>Arthropoda</taxon>
        <taxon>Hexapoda</taxon>
        <taxon>Insecta</taxon>
        <taxon>Pterygota</taxon>
        <taxon>Neoptera</taxon>
        <taxon>Polyneoptera</taxon>
        <taxon>Phasmatodea</taxon>
        <taxon>Timematodea</taxon>
        <taxon>Timematoidea</taxon>
        <taxon>Timematidae</taxon>
        <taxon>Timema</taxon>
    </lineage>
</organism>
<protein>
    <submittedName>
        <fullName evidence="2">Uncharacterized protein</fullName>
    </submittedName>
</protein>
<dbReference type="EMBL" id="OB807878">
    <property type="protein sequence ID" value="CAD7436064.1"/>
    <property type="molecule type" value="Genomic_DNA"/>
</dbReference>
<gene>
    <name evidence="2" type="ORF">TMSB3V08_LOCUS12710</name>
</gene>
<evidence type="ECO:0000256" key="1">
    <source>
        <dbReference type="SAM" id="MobiDB-lite"/>
    </source>
</evidence>
<accession>A0A7R9EMK8</accession>
<evidence type="ECO:0000313" key="2">
    <source>
        <dbReference type="EMBL" id="CAD7436064.1"/>
    </source>
</evidence>
<feature type="compositionally biased region" description="Low complexity" evidence="1">
    <location>
        <begin position="37"/>
        <end position="75"/>
    </location>
</feature>
<dbReference type="AlphaFoldDB" id="A0A7R9EMK8"/>
<sequence length="97" mass="10754">MCMTVCNWCMTVYNGVPVTVAQPGVVYGYPPAGPGGQNPYQQPYNFQTQYQPSAYQQPGYQQPGYPHSQYPQQPGMAPPAYSEPADPQSHPALHEKY</sequence>
<proteinExistence type="predicted"/>
<reference evidence="2" key="1">
    <citation type="submission" date="2020-11" db="EMBL/GenBank/DDBJ databases">
        <authorList>
            <person name="Tran Van P."/>
        </authorList>
    </citation>
    <scope>NUCLEOTIDE SEQUENCE</scope>
</reference>
<name>A0A7R9EMK8_9NEOP</name>
<feature type="region of interest" description="Disordered" evidence="1">
    <location>
        <begin position="37"/>
        <end position="97"/>
    </location>
</feature>